<keyword evidence="3" id="KW-0560">Oxidoreductase</keyword>
<dbReference type="InterPro" id="IPR000627">
    <property type="entry name" value="Intradiol_dOase_C"/>
</dbReference>
<keyword evidence="7" id="KW-1185">Reference proteome</keyword>
<dbReference type="Gene3D" id="2.60.130.10">
    <property type="entry name" value="Aromatic compound dioxygenase"/>
    <property type="match status" value="1"/>
</dbReference>
<protein>
    <recommendedName>
        <fullName evidence="5">Intradiol ring-cleavage dioxygenases domain-containing protein</fullName>
    </recommendedName>
</protein>
<feature type="chain" id="PRO_5045245519" description="Intradiol ring-cleavage dioxygenases domain-containing protein" evidence="4">
    <location>
        <begin position="23"/>
        <end position="208"/>
    </location>
</feature>
<evidence type="ECO:0000256" key="4">
    <source>
        <dbReference type="SAM" id="SignalP"/>
    </source>
</evidence>
<keyword evidence="2" id="KW-0223">Dioxygenase</keyword>
<evidence type="ECO:0000313" key="7">
    <source>
        <dbReference type="Proteomes" id="UP000670776"/>
    </source>
</evidence>
<dbReference type="RefSeq" id="WP_209651717.1">
    <property type="nucleotide sequence ID" value="NZ_JAGJCB010000001.1"/>
</dbReference>
<feature type="signal peptide" evidence="4">
    <location>
        <begin position="1"/>
        <end position="22"/>
    </location>
</feature>
<comment type="caution">
    <text evidence="6">The sequence shown here is derived from an EMBL/GenBank/DDBJ whole genome shotgun (WGS) entry which is preliminary data.</text>
</comment>
<name>A0ABS4BP61_9FLAO</name>
<evidence type="ECO:0000313" key="6">
    <source>
        <dbReference type="EMBL" id="MBP0902361.1"/>
    </source>
</evidence>
<reference evidence="6 7" key="1">
    <citation type="submission" date="2021-04" db="EMBL/GenBank/DDBJ databases">
        <title>Mariniflexile gromovii gen. nov., sp. nov., a gliding bacterium isolated from the sea urchin Strongylocentrotus intermedius.</title>
        <authorList>
            <person name="Ko S."/>
            <person name="Le V."/>
            <person name="Ahn C.-Y."/>
            <person name="Oh H.-M."/>
        </authorList>
    </citation>
    <scope>NUCLEOTIDE SEQUENCE [LARGE SCALE GENOMIC DNA]</scope>
    <source>
        <strain evidence="6 7">KCTC 12570</strain>
    </source>
</reference>
<evidence type="ECO:0000256" key="3">
    <source>
        <dbReference type="ARBA" id="ARBA00023002"/>
    </source>
</evidence>
<organism evidence="6 7">
    <name type="scientific">Mariniflexile gromovii</name>
    <dbReference type="NCBI Taxonomy" id="362523"/>
    <lineage>
        <taxon>Bacteria</taxon>
        <taxon>Pseudomonadati</taxon>
        <taxon>Bacteroidota</taxon>
        <taxon>Flavobacteriia</taxon>
        <taxon>Flavobacteriales</taxon>
        <taxon>Flavobacteriaceae</taxon>
        <taxon>Mariniflexile</taxon>
    </lineage>
</organism>
<accession>A0ABS4BP61</accession>
<feature type="domain" description="Intradiol ring-cleavage dioxygenases" evidence="5">
    <location>
        <begin position="48"/>
        <end position="135"/>
    </location>
</feature>
<dbReference type="PANTHER" id="PTHR33711:SF10">
    <property type="entry name" value="INTRADIOL RING-CLEAVAGE DIOXYGENASES DOMAIN-CONTAINING PROTEIN"/>
    <property type="match status" value="1"/>
</dbReference>
<evidence type="ECO:0000256" key="1">
    <source>
        <dbReference type="ARBA" id="ARBA00007825"/>
    </source>
</evidence>
<evidence type="ECO:0000256" key="2">
    <source>
        <dbReference type="ARBA" id="ARBA00022964"/>
    </source>
</evidence>
<dbReference type="InterPro" id="IPR015889">
    <property type="entry name" value="Intradiol_dOase_core"/>
</dbReference>
<proteinExistence type="inferred from homology"/>
<dbReference type="Pfam" id="PF00775">
    <property type="entry name" value="Dioxygenase_C"/>
    <property type="match status" value="1"/>
</dbReference>
<evidence type="ECO:0000259" key="5">
    <source>
        <dbReference type="Pfam" id="PF00775"/>
    </source>
</evidence>
<dbReference type="InterPro" id="IPR050770">
    <property type="entry name" value="Intradiol_RC_Dioxygenase"/>
</dbReference>
<comment type="similarity">
    <text evidence="1">Belongs to the intradiol ring-cleavage dioxygenase family.</text>
</comment>
<dbReference type="PANTHER" id="PTHR33711">
    <property type="entry name" value="DIOXYGENASE, PUTATIVE (AFU_ORTHOLOGUE AFUA_2G02910)-RELATED"/>
    <property type="match status" value="1"/>
</dbReference>
<dbReference type="SUPFAM" id="SSF49482">
    <property type="entry name" value="Aromatic compound dioxygenase"/>
    <property type="match status" value="1"/>
</dbReference>
<keyword evidence="4" id="KW-0732">Signal</keyword>
<dbReference type="Proteomes" id="UP000670776">
    <property type="component" value="Unassembled WGS sequence"/>
</dbReference>
<dbReference type="EMBL" id="JAGJCB010000001">
    <property type="protein sequence ID" value="MBP0902361.1"/>
    <property type="molecule type" value="Genomic_DNA"/>
</dbReference>
<sequence>MKNIIKLSLVIGFLGSTIVLNAQNFTNNLDEASAKHKKHNPIYDVSEAQLNATDTIPDFDTKPNKLKISGTIFHSDGKTPAKDVVLFIYQPDEDGNYEVKKDENRNRYIYHRAWIKTDADGHYTFYTFMPGKFLRSKELKQIHRVIKEPGKAEYDMASFFFNDDPLIPDLTLACRAKAVQSMLRLEKEGDMYVAVKDIKLPKDYTLSQ</sequence>
<gene>
    <name evidence="6" type="ORF">J8H85_00855</name>
</gene>